<accession>A0A7M7NWX9</accession>
<dbReference type="EnsemblMetazoa" id="XM_030987101">
    <property type="protein sequence ID" value="XP_030842961"/>
    <property type="gene ID" value="LOC754717"/>
</dbReference>
<dbReference type="AlphaFoldDB" id="A0A7M7NWX9"/>
<feature type="domain" description="Sulfatase-modifying factor enzyme-like" evidence="4">
    <location>
        <begin position="41"/>
        <end position="322"/>
    </location>
</feature>
<feature type="region of interest" description="Disordered" evidence="2">
    <location>
        <begin position="258"/>
        <end position="277"/>
    </location>
</feature>
<feature type="compositionally biased region" description="Basic and acidic residues" evidence="2">
    <location>
        <begin position="339"/>
        <end position="349"/>
    </location>
</feature>
<dbReference type="OMA" id="CVRYRAS"/>
<dbReference type="KEGG" id="spu:754717"/>
<evidence type="ECO:0000259" key="4">
    <source>
        <dbReference type="Pfam" id="PF03781"/>
    </source>
</evidence>
<dbReference type="SUPFAM" id="SSF56436">
    <property type="entry name" value="C-type lectin-like"/>
    <property type="match status" value="1"/>
</dbReference>
<organism evidence="5 6">
    <name type="scientific">Strongylocentrotus purpuratus</name>
    <name type="common">Purple sea urchin</name>
    <dbReference type="NCBI Taxonomy" id="7668"/>
    <lineage>
        <taxon>Eukaryota</taxon>
        <taxon>Metazoa</taxon>
        <taxon>Echinodermata</taxon>
        <taxon>Eleutherozoa</taxon>
        <taxon>Echinozoa</taxon>
        <taxon>Echinoidea</taxon>
        <taxon>Euechinoidea</taxon>
        <taxon>Echinacea</taxon>
        <taxon>Camarodonta</taxon>
        <taxon>Echinidea</taxon>
        <taxon>Strongylocentrotidae</taxon>
        <taxon>Strongylocentrotus</taxon>
    </lineage>
</organism>
<reference evidence="5" key="2">
    <citation type="submission" date="2021-01" db="UniProtKB">
        <authorList>
            <consortium name="EnsemblMetazoa"/>
        </authorList>
    </citation>
    <scope>IDENTIFICATION</scope>
</reference>
<feature type="region of interest" description="Disordered" evidence="2">
    <location>
        <begin position="325"/>
        <end position="381"/>
    </location>
</feature>
<feature type="chain" id="PRO_5029863244" description="Sulfatase-modifying factor enzyme-like domain-containing protein" evidence="3">
    <location>
        <begin position="27"/>
        <end position="381"/>
    </location>
</feature>
<dbReference type="Pfam" id="PF03781">
    <property type="entry name" value="FGE-sulfatase"/>
    <property type="match status" value="1"/>
</dbReference>
<evidence type="ECO:0000313" key="5">
    <source>
        <dbReference type="EnsemblMetazoa" id="XP_030842961"/>
    </source>
</evidence>
<evidence type="ECO:0000256" key="2">
    <source>
        <dbReference type="SAM" id="MobiDB-lite"/>
    </source>
</evidence>
<dbReference type="OrthoDB" id="659at2759"/>
<dbReference type="RefSeq" id="XP_030842961.1">
    <property type="nucleotide sequence ID" value="XM_030987101.1"/>
</dbReference>
<feature type="signal peptide" evidence="3">
    <location>
        <begin position="1"/>
        <end position="26"/>
    </location>
</feature>
<dbReference type="InParanoid" id="A0A7M7NWX9"/>
<dbReference type="InterPro" id="IPR051043">
    <property type="entry name" value="Sulfatase_Mod_Factor_Kinase"/>
</dbReference>
<name>A0A7M7NWX9_STRPU</name>
<evidence type="ECO:0000313" key="6">
    <source>
        <dbReference type="Proteomes" id="UP000007110"/>
    </source>
</evidence>
<dbReference type="PANTHER" id="PTHR23150">
    <property type="entry name" value="SULFATASE MODIFYING FACTOR 1, 2"/>
    <property type="match status" value="1"/>
</dbReference>
<dbReference type="GO" id="GO:0005783">
    <property type="term" value="C:endoplasmic reticulum"/>
    <property type="evidence" value="ECO:0000318"/>
    <property type="project" value="GO_Central"/>
</dbReference>
<evidence type="ECO:0000256" key="3">
    <source>
        <dbReference type="SAM" id="SignalP"/>
    </source>
</evidence>
<dbReference type="Proteomes" id="UP000007110">
    <property type="component" value="Unassembled WGS sequence"/>
</dbReference>
<proteinExistence type="inferred from homology"/>
<dbReference type="InterPro" id="IPR005532">
    <property type="entry name" value="SUMF_dom"/>
</dbReference>
<keyword evidence="3" id="KW-0732">Signal</keyword>
<dbReference type="FunFam" id="3.90.1580.10:FF:000018">
    <property type="entry name" value="Predicted protein"/>
    <property type="match status" value="1"/>
</dbReference>
<dbReference type="InterPro" id="IPR042095">
    <property type="entry name" value="SUMF_sf"/>
</dbReference>
<protein>
    <recommendedName>
        <fullName evidence="4">Sulfatase-modifying factor enzyme-like domain-containing protein</fullName>
    </recommendedName>
</protein>
<dbReference type="GeneID" id="754717"/>
<feature type="compositionally biased region" description="Basic residues" evidence="2">
    <location>
        <begin position="371"/>
        <end position="381"/>
    </location>
</feature>
<sequence length="381" mass="42725">MKIGAFTMLTIYSSLAFMVLISLSHALSKDEVPADPVFDKYEEMVALPGGKFMMGSSKSDGKDGESVQRKVTVKPFKINKYPITAASFRKFVRAKKYKTDAEKYSWSFAFDAFVPEAIKNTIEQRLPGAPWWIPVQNAYWRQPEGKGSGIENRLNYPAVHISNVDARAFCQWHGWRLPTEPEWEFAARGSLEGKEYPWGKKFEKNRMNIWQGKFPEKNTKADGYHGVSPVDAFPPQNDYDLYDMIGNVWEWTSTKFSATPSAKDDAPSPAGEEENPSQVRFVLRGGSYIDSKDGKFNHATRVTTRMGNEADAGSDNLGFRCAVSLPTGTSEKKPKGKKKNADKVAKEEPTVTELPEGAKFVRPNPADLNGKGKKKKNRNEL</sequence>
<dbReference type="PANTHER" id="PTHR23150:SF33">
    <property type="entry name" value="INACTIVE C-ALPHA-FORMYLGLYCINE-GENERATING ENZYME 2"/>
    <property type="match status" value="1"/>
</dbReference>
<reference evidence="6" key="1">
    <citation type="submission" date="2015-02" db="EMBL/GenBank/DDBJ databases">
        <title>Genome sequencing for Strongylocentrotus purpuratus.</title>
        <authorList>
            <person name="Murali S."/>
            <person name="Liu Y."/>
            <person name="Vee V."/>
            <person name="English A."/>
            <person name="Wang M."/>
            <person name="Skinner E."/>
            <person name="Han Y."/>
            <person name="Muzny D.M."/>
            <person name="Worley K.C."/>
            <person name="Gibbs R.A."/>
        </authorList>
    </citation>
    <scope>NUCLEOTIDE SEQUENCE</scope>
</reference>
<dbReference type="InterPro" id="IPR016187">
    <property type="entry name" value="CTDL_fold"/>
</dbReference>
<dbReference type="FunCoup" id="A0A7M7NWX9">
    <property type="interactions" value="94"/>
</dbReference>
<evidence type="ECO:0000256" key="1">
    <source>
        <dbReference type="ARBA" id="ARBA00005310"/>
    </source>
</evidence>
<keyword evidence="6" id="KW-1185">Reference proteome</keyword>
<comment type="similarity">
    <text evidence="1">Belongs to the sulfatase-modifying factor family.</text>
</comment>
<dbReference type="Gene3D" id="3.90.1580.10">
    <property type="entry name" value="paralog of FGE (formylglycine-generating enzyme)"/>
    <property type="match status" value="1"/>
</dbReference>